<reference evidence="2 3" key="1">
    <citation type="submission" date="2022-09" db="EMBL/GenBank/DDBJ databases">
        <authorList>
            <person name="Palmer J.M."/>
        </authorList>
    </citation>
    <scope>NUCLEOTIDE SEQUENCE [LARGE SCALE GENOMIC DNA]</scope>
    <source>
        <strain evidence="2 3">DSM 7382</strain>
    </source>
</reference>
<dbReference type="InterPro" id="IPR000845">
    <property type="entry name" value="Nucleoside_phosphorylase_d"/>
</dbReference>
<evidence type="ECO:0000313" key="3">
    <source>
        <dbReference type="Proteomes" id="UP001385951"/>
    </source>
</evidence>
<feature type="domain" description="Nucleoside phosphorylase" evidence="1">
    <location>
        <begin position="31"/>
        <end position="235"/>
    </location>
</feature>
<gene>
    <name evidence="2" type="ORF">QCA50_008684</name>
</gene>
<dbReference type="Proteomes" id="UP001385951">
    <property type="component" value="Unassembled WGS sequence"/>
</dbReference>
<dbReference type="SUPFAM" id="SSF53167">
    <property type="entry name" value="Purine and uridine phosphorylases"/>
    <property type="match status" value="1"/>
</dbReference>
<dbReference type="CDD" id="cd17769">
    <property type="entry name" value="NP_TgUP-like"/>
    <property type="match status" value="1"/>
</dbReference>
<keyword evidence="3" id="KW-1185">Reference proteome</keyword>
<dbReference type="Gene3D" id="3.40.50.1580">
    <property type="entry name" value="Nucleoside phosphorylase domain"/>
    <property type="match status" value="1"/>
</dbReference>
<dbReference type="GO" id="GO:0006218">
    <property type="term" value="P:uridine catabolic process"/>
    <property type="evidence" value="ECO:0007669"/>
    <property type="project" value="TreeGrafter"/>
</dbReference>
<dbReference type="GO" id="GO:0004850">
    <property type="term" value="F:uridine phosphorylase activity"/>
    <property type="evidence" value="ECO:0007669"/>
    <property type="project" value="TreeGrafter"/>
</dbReference>
<accession>A0AAW0G3N8</accession>
<name>A0AAW0G3N8_9APHY</name>
<dbReference type="InterPro" id="IPR035994">
    <property type="entry name" value="Nucleoside_phosphorylase_sf"/>
</dbReference>
<sequence length="350" mass="38048">MKDLIVDANFPRTLDERVYHLGIKAGEVANRIVTVGAPSRAHKIATFLDEKPKPFILNTERGFLTITGRYNGVPVSIVSIGMGSPNVDFFLREVRECLSGDLVVVRLGSCGALVDVKVGTVVVPSGSIAINRNYDYDFVNGGPENERPYRFSRRVSVDAELQSAVSRALEQTRPPTIETGILTNTLNASTDSFYSSQGRITSFPDHNEDIIDGLKTSYPDIATFEMETYHLLHLALSWPTRSPRAIKQTVPPISSQPAALTVAEIESASQQTSPSAVEKISATGSVFSPQPVIRAAAAQMVFAARGSKDFITPEQVESLEGWCARAMLQALTSFNIDSAHLHPVAGSVWE</sequence>
<dbReference type="AlphaFoldDB" id="A0AAW0G3N8"/>
<protein>
    <recommendedName>
        <fullName evidence="1">Nucleoside phosphorylase domain-containing protein</fullName>
    </recommendedName>
</protein>
<proteinExistence type="predicted"/>
<dbReference type="GO" id="GO:0005829">
    <property type="term" value="C:cytosol"/>
    <property type="evidence" value="ECO:0007669"/>
    <property type="project" value="TreeGrafter"/>
</dbReference>
<organism evidence="2 3">
    <name type="scientific">Cerrena zonata</name>
    <dbReference type="NCBI Taxonomy" id="2478898"/>
    <lineage>
        <taxon>Eukaryota</taxon>
        <taxon>Fungi</taxon>
        <taxon>Dikarya</taxon>
        <taxon>Basidiomycota</taxon>
        <taxon>Agaricomycotina</taxon>
        <taxon>Agaricomycetes</taxon>
        <taxon>Polyporales</taxon>
        <taxon>Cerrenaceae</taxon>
        <taxon>Cerrena</taxon>
    </lineage>
</organism>
<dbReference type="EMBL" id="JASBNA010000011">
    <property type="protein sequence ID" value="KAK7688313.1"/>
    <property type="molecule type" value="Genomic_DNA"/>
</dbReference>
<comment type="caution">
    <text evidence="2">The sequence shown here is derived from an EMBL/GenBank/DDBJ whole genome shotgun (WGS) entry which is preliminary data.</text>
</comment>
<evidence type="ECO:0000259" key="1">
    <source>
        <dbReference type="Pfam" id="PF01048"/>
    </source>
</evidence>
<dbReference type="PANTHER" id="PTHR43691:SF14">
    <property type="entry name" value="URIDINE PHOSPHORYLASE"/>
    <property type="match status" value="1"/>
</dbReference>
<dbReference type="Pfam" id="PF01048">
    <property type="entry name" value="PNP_UDP_1"/>
    <property type="match status" value="1"/>
</dbReference>
<evidence type="ECO:0000313" key="2">
    <source>
        <dbReference type="EMBL" id="KAK7688313.1"/>
    </source>
</evidence>
<dbReference type="PANTHER" id="PTHR43691">
    <property type="entry name" value="URIDINE PHOSPHORYLASE"/>
    <property type="match status" value="1"/>
</dbReference>